<dbReference type="PANTHER" id="PTHR23508">
    <property type="entry name" value="CARBOXYLIC ACID TRANSPORTER PROTEIN HOMOLOG"/>
    <property type="match status" value="1"/>
</dbReference>
<feature type="transmembrane region" description="Helical" evidence="5">
    <location>
        <begin position="90"/>
        <end position="109"/>
    </location>
</feature>
<dbReference type="GO" id="GO:0005886">
    <property type="term" value="C:plasma membrane"/>
    <property type="evidence" value="ECO:0007669"/>
    <property type="project" value="TreeGrafter"/>
</dbReference>
<feature type="transmembrane region" description="Helical" evidence="5">
    <location>
        <begin position="56"/>
        <end position="78"/>
    </location>
</feature>
<dbReference type="Gene3D" id="1.20.1250.20">
    <property type="entry name" value="MFS general substrate transporter like domains"/>
    <property type="match status" value="2"/>
</dbReference>
<dbReference type="SUPFAM" id="SSF103473">
    <property type="entry name" value="MFS general substrate transporter"/>
    <property type="match status" value="1"/>
</dbReference>
<evidence type="ECO:0000256" key="2">
    <source>
        <dbReference type="ARBA" id="ARBA00022692"/>
    </source>
</evidence>
<evidence type="ECO:0000256" key="4">
    <source>
        <dbReference type="ARBA" id="ARBA00023136"/>
    </source>
</evidence>
<dbReference type="PROSITE" id="PS50850">
    <property type="entry name" value="MFS"/>
    <property type="match status" value="1"/>
</dbReference>
<dbReference type="AlphaFoldDB" id="A0A1N7SWL3"/>
<feature type="transmembrane region" description="Helical" evidence="5">
    <location>
        <begin position="297"/>
        <end position="316"/>
    </location>
</feature>
<feature type="domain" description="Major facilitator superfamily (MFS) profile" evidence="6">
    <location>
        <begin position="25"/>
        <end position="436"/>
    </location>
</feature>
<dbReference type="GO" id="GO:0046943">
    <property type="term" value="F:carboxylic acid transmembrane transporter activity"/>
    <property type="evidence" value="ECO:0007669"/>
    <property type="project" value="TreeGrafter"/>
</dbReference>
<proteinExistence type="predicted"/>
<dbReference type="InterPro" id="IPR011701">
    <property type="entry name" value="MFS"/>
</dbReference>
<evidence type="ECO:0000313" key="8">
    <source>
        <dbReference type="Proteomes" id="UP000195569"/>
    </source>
</evidence>
<keyword evidence="4 5" id="KW-0472">Membrane</keyword>
<dbReference type="Proteomes" id="UP000195569">
    <property type="component" value="Unassembled WGS sequence"/>
</dbReference>
<feature type="transmembrane region" description="Helical" evidence="5">
    <location>
        <begin position="415"/>
        <end position="437"/>
    </location>
</feature>
<organism evidence="7 8">
    <name type="scientific">Paraburkholderia piptadeniae</name>
    <dbReference type="NCBI Taxonomy" id="1701573"/>
    <lineage>
        <taxon>Bacteria</taxon>
        <taxon>Pseudomonadati</taxon>
        <taxon>Pseudomonadota</taxon>
        <taxon>Betaproteobacteria</taxon>
        <taxon>Burkholderiales</taxon>
        <taxon>Burkholderiaceae</taxon>
        <taxon>Paraburkholderia</taxon>
    </lineage>
</organism>
<evidence type="ECO:0000256" key="1">
    <source>
        <dbReference type="ARBA" id="ARBA00004141"/>
    </source>
</evidence>
<evidence type="ECO:0000256" key="5">
    <source>
        <dbReference type="SAM" id="Phobius"/>
    </source>
</evidence>
<dbReference type="EMBL" id="CYGY02000146">
    <property type="protein sequence ID" value="SIT51834.1"/>
    <property type="molecule type" value="Genomic_DNA"/>
</dbReference>
<dbReference type="InterPro" id="IPR020846">
    <property type="entry name" value="MFS_dom"/>
</dbReference>
<feature type="transmembrane region" description="Helical" evidence="5">
    <location>
        <begin position="115"/>
        <end position="136"/>
    </location>
</feature>
<dbReference type="CDD" id="cd17365">
    <property type="entry name" value="MFS_PcaK_like"/>
    <property type="match status" value="1"/>
</dbReference>
<gene>
    <name evidence="7" type="primary">pcaK</name>
    <name evidence="7" type="ORF">BN2476_1460008</name>
</gene>
<feature type="transmembrane region" description="Helical" evidence="5">
    <location>
        <begin position="349"/>
        <end position="371"/>
    </location>
</feature>
<dbReference type="PROSITE" id="PS00217">
    <property type="entry name" value="SUGAR_TRANSPORT_2"/>
    <property type="match status" value="1"/>
</dbReference>
<evidence type="ECO:0000313" key="7">
    <source>
        <dbReference type="EMBL" id="SIT51834.1"/>
    </source>
</evidence>
<feature type="transmembrane region" description="Helical" evidence="5">
    <location>
        <begin position="391"/>
        <end position="409"/>
    </location>
</feature>
<feature type="transmembrane region" description="Helical" evidence="5">
    <location>
        <begin position="256"/>
        <end position="277"/>
    </location>
</feature>
<keyword evidence="8" id="KW-1185">Reference proteome</keyword>
<dbReference type="Pfam" id="PF07690">
    <property type="entry name" value="MFS_1"/>
    <property type="match status" value="2"/>
</dbReference>
<sequence length="460" mass="48119">MESESKIDIKTFLDDRPLSLFQVRVVMLGLLVLMLDGMDTTAVGFVAPALVADWKIARVALSPVFTSGLFGLAVGALTAGPIGDRLGRKAVVVSSVFLFGFFSLASSFANDLWTLTLLRFLTGLGLGASMPNTATLVSEYAPARHRNFLITFVYAGFAIGGAIGGVASNVLIELSGWRAVMFAGGVLPLALGILMIFALPESIRFLATRHDKRLAVQRIMQKLAPGVLRAGTVVHVSDGIADNGSGKVAIIVGRGYIVGTLSLWIGVFATLFTLYLINSWLPLMIKDAGMSLSDASLIATFGQAGGALGSLAVGWCMDRYSPHKVLGATHVAAGLCALCIAATERTFITTSVLVCAMGYCMNSLNVGYVALAARFYPTSVRATGTSWEQGIGRFGAISGAAMGGVLLATSWSFNAVFAALCVPMAIGTVAISIKSIFAADVPSADMQASSIEDAATFARE</sequence>
<dbReference type="InterPro" id="IPR036259">
    <property type="entry name" value="MFS_trans_sf"/>
</dbReference>
<evidence type="ECO:0000259" key="6">
    <source>
        <dbReference type="PROSITE" id="PS50850"/>
    </source>
</evidence>
<evidence type="ECO:0000256" key="3">
    <source>
        <dbReference type="ARBA" id="ARBA00022989"/>
    </source>
</evidence>
<accession>A0A1N7SWL3</accession>
<feature type="transmembrane region" description="Helical" evidence="5">
    <location>
        <begin position="25"/>
        <end position="50"/>
    </location>
</feature>
<keyword evidence="3 5" id="KW-1133">Transmembrane helix</keyword>
<dbReference type="PANTHER" id="PTHR23508:SF10">
    <property type="entry name" value="CARBOXYLIC ACID TRANSPORTER PROTEIN HOMOLOG"/>
    <property type="match status" value="1"/>
</dbReference>
<dbReference type="OrthoDB" id="7066727at2"/>
<feature type="transmembrane region" description="Helical" evidence="5">
    <location>
        <begin position="179"/>
        <end position="199"/>
    </location>
</feature>
<reference evidence="7" key="1">
    <citation type="submission" date="2016-12" db="EMBL/GenBank/DDBJ databases">
        <authorList>
            <person name="Moulin L."/>
        </authorList>
    </citation>
    <scope>NUCLEOTIDE SEQUENCE [LARGE SCALE GENOMIC DNA]</scope>
    <source>
        <strain evidence="7">STM 7183</strain>
    </source>
</reference>
<comment type="subcellular location">
    <subcellularLocation>
        <location evidence="1">Membrane</location>
        <topology evidence="1">Multi-pass membrane protein</topology>
    </subcellularLocation>
</comment>
<name>A0A1N7SWL3_9BURK</name>
<comment type="caution">
    <text evidence="7">The sequence shown here is derived from an EMBL/GenBank/DDBJ whole genome shotgun (WGS) entry which is preliminary data.</text>
</comment>
<dbReference type="InterPro" id="IPR005829">
    <property type="entry name" value="Sugar_transporter_CS"/>
</dbReference>
<feature type="transmembrane region" description="Helical" evidence="5">
    <location>
        <begin position="325"/>
        <end position="343"/>
    </location>
</feature>
<feature type="transmembrane region" description="Helical" evidence="5">
    <location>
        <begin position="148"/>
        <end position="167"/>
    </location>
</feature>
<keyword evidence="2 5" id="KW-0812">Transmembrane</keyword>
<dbReference type="RefSeq" id="WP_087740210.1">
    <property type="nucleotide sequence ID" value="NZ_CYGY02000146.1"/>
</dbReference>
<protein>
    <submittedName>
        <fullName evidence="7">4-hydroxybenzoate transporter PcaK</fullName>
    </submittedName>
</protein>